<protein>
    <submittedName>
        <fullName evidence="2">Uncharacterized protein</fullName>
    </submittedName>
</protein>
<sequence length="80" mass="8464">MKVPLGVSLVSARDQLSIPTRANSQLSDSPLSGFANPLKVSSLASEEVEEEESSELLAAAADALFRILFLESQSPGAFDQ</sequence>
<dbReference type="WBParaSite" id="nRc.2.0.1.t46768-RA">
    <property type="protein sequence ID" value="nRc.2.0.1.t46768-RA"/>
    <property type="gene ID" value="nRc.2.0.1.g46768"/>
</dbReference>
<dbReference type="AlphaFoldDB" id="A0A915L8I1"/>
<accession>A0A915L8I1</accession>
<evidence type="ECO:0000313" key="2">
    <source>
        <dbReference type="WBParaSite" id="nRc.2.0.1.t46768-RA"/>
    </source>
</evidence>
<name>A0A915L8I1_ROMCU</name>
<dbReference type="Proteomes" id="UP000887565">
    <property type="component" value="Unplaced"/>
</dbReference>
<organism evidence="1 2">
    <name type="scientific">Romanomermis culicivorax</name>
    <name type="common">Nematode worm</name>
    <dbReference type="NCBI Taxonomy" id="13658"/>
    <lineage>
        <taxon>Eukaryota</taxon>
        <taxon>Metazoa</taxon>
        <taxon>Ecdysozoa</taxon>
        <taxon>Nematoda</taxon>
        <taxon>Enoplea</taxon>
        <taxon>Dorylaimia</taxon>
        <taxon>Mermithida</taxon>
        <taxon>Mermithoidea</taxon>
        <taxon>Mermithidae</taxon>
        <taxon>Romanomermis</taxon>
    </lineage>
</organism>
<reference evidence="2" key="1">
    <citation type="submission" date="2022-11" db="UniProtKB">
        <authorList>
            <consortium name="WormBaseParasite"/>
        </authorList>
    </citation>
    <scope>IDENTIFICATION</scope>
</reference>
<evidence type="ECO:0000313" key="1">
    <source>
        <dbReference type="Proteomes" id="UP000887565"/>
    </source>
</evidence>
<proteinExistence type="predicted"/>
<keyword evidence="1" id="KW-1185">Reference proteome</keyword>